<dbReference type="Proteomes" id="UP000015106">
    <property type="component" value="Chromosome 1"/>
</dbReference>
<evidence type="ECO:0000256" key="1">
    <source>
        <dbReference type="SAM" id="Phobius"/>
    </source>
</evidence>
<reference evidence="3" key="1">
    <citation type="journal article" date="2013" name="Nature">
        <title>Draft genome of the wheat A-genome progenitor Triticum urartu.</title>
        <authorList>
            <person name="Ling H.Q."/>
            <person name="Zhao S."/>
            <person name="Liu D."/>
            <person name="Wang J."/>
            <person name="Sun H."/>
            <person name="Zhang C."/>
            <person name="Fan H."/>
            <person name="Li D."/>
            <person name="Dong L."/>
            <person name="Tao Y."/>
            <person name="Gao C."/>
            <person name="Wu H."/>
            <person name="Li Y."/>
            <person name="Cui Y."/>
            <person name="Guo X."/>
            <person name="Zheng S."/>
            <person name="Wang B."/>
            <person name="Yu K."/>
            <person name="Liang Q."/>
            <person name="Yang W."/>
            <person name="Lou X."/>
            <person name="Chen J."/>
            <person name="Feng M."/>
            <person name="Jian J."/>
            <person name="Zhang X."/>
            <person name="Luo G."/>
            <person name="Jiang Y."/>
            <person name="Liu J."/>
            <person name="Wang Z."/>
            <person name="Sha Y."/>
            <person name="Zhang B."/>
            <person name="Wu H."/>
            <person name="Tang D."/>
            <person name="Shen Q."/>
            <person name="Xue P."/>
            <person name="Zou S."/>
            <person name="Wang X."/>
            <person name="Liu X."/>
            <person name="Wang F."/>
            <person name="Yang Y."/>
            <person name="An X."/>
            <person name="Dong Z."/>
            <person name="Zhang K."/>
            <person name="Zhang X."/>
            <person name="Luo M.C."/>
            <person name="Dvorak J."/>
            <person name="Tong Y."/>
            <person name="Wang J."/>
            <person name="Yang H."/>
            <person name="Li Z."/>
            <person name="Wang D."/>
            <person name="Zhang A."/>
            <person name="Wang J."/>
        </authorList>
    </citation>
    <scope>NUCLEOTIDE SEQUENCE</scope>
    <source>
        <strain evidence="3">cv. G1812</strain>
    </source>
</reference>
<dbReference type="AlphaFoldDB" id="A0A8R7K1L2"/>
<proteinExistence type="predicted"/>
<keyword evidence="1" id="KW-0812">Transmembrane</keyword>
<sequence length="107" mass="12185">MHYWIISSDYSKCLILRLYEQHCSDELGRVVFHPCSLIVFFKCGRVTSWHFFVGLCVCIGGCIARLVVYRNLDGRMTLLGVVLLGLLKIHKVGVARLHAYSCHCLVI</sequence>
<evidence type="ECO:0000313" key="3">
    <source>
        <dbReference type="Proteomes" id="UP000015106"/>
    </source>
</evidence>
<evidence type="ECO:0008006" key="4">
    <source>
        <dbReference type="Google" id="ProtNLM"/>
    </source>
</evidence>
<keyword evidence="3" id="KW-1185">Reference proteome</keyword>
<feature type="transmembrane region" description="Helical" evidence="1">
    <location>
        <begin position="49"/>
        <end position="68"/>
    </location>
</feature>
<dbReference type="Gramene" id="TuG1812G0100003344.01.T01">
    <property type="protein sequence ID" value="TuG1812G0100003344.01.T01.cds344389"/>
    <property type="gene ID" value="TuG1812G0100003344.01"/>
</dbReference>
<evidence type="ECO:0000313" key="2">
    <source>
        <dbReference type="EnsemblPlants" id="TuG1812G0100003344.01.T01.cds344389"/>
    </source>
</evidence>
<accession>A0A8R7K1L2</accession>
<name>A0A8R7K1L2_TRIUA</name>
<keyword evidence="1" id="KW-0472">Membrane</keyword>
<keyword evidence="1" id="KW-1133">Transmembrane helix</keyword>
<dbReference type="EnsemblPlants" id="TuG1812G0100003344.01.T01">
    <property type="protein sequence ID" value="TuG1812G0100003344.01.T01.cds344389"/>
    <property type="gene ID" value="TuG1812G0100003344.01"/>
</dbReference>
<protein>
    <recommendedName>
        <fullName evidence="4">Transmembrane protein</fullName>
    </recommendedName>
</protein>
<reference evidence="2" key="2">
    <citation type="submission" date="2018-03" db="EMBL/GenBank/DDBJ databases">
        <title>The Triticum urartu genome reveals the dynamic nature of wheat genome evolution.</title>
        <authorList>
            <person name="Ling H."/>
            <person name="Ma B."/>
            <person name="Shi X."/>
            <person name="Liu H."/>
            <person name="Dong L."/>
            <person name="Sun H."/>
            <person name="Cao Y."/>
            <person name="Gao Q."/>
            <person name="Zheng S."/>
            <person name="Li Y."/>
            <person name="Yu Y."/>
            <person name="Du H."/>
            <person name="Qi M."/>
            <person name="Li Y."/>
            <person name="Yu H."/>
            <person name="Cui Y."/>
            <person name="Wang N."/>
            <person name="Chen C."/>
            <person name="Wu H."/>
            <person name="Zhao Y."/>
            <person name="Zhang J."/>
            <person name="Li Y."/>
            <person name="Zhou W."/>
            <person name="Zhang B."/>
            <person name="Hu W."/>
            <person name="Eijk M."/>
            <person name="Tang J."/>
            <person name="Witsenboer H."/>
            <person name="Zhao S."/>
            <person name="Li Z."/>
            <person name="Zhang A."/>
            <person name="Wang D."/>
            <person name="Liang C."/>
        </authorList>
    </citation>
    <scope>NUCLEOTIDE SEQUENCE [LARGE SCALE GENOMIC DNA]</scope>
    <source>
        <strain evidence="2">cv. G1812</strain>
    </source>
</reference>
<reference evidence="2" key="3">
    <citation type="submission" date="2022-06" db="UniProtKB">
        <authorList>
            <consortium name="EnsemblPlants"/>
        </authorList>
    </citation>
    <scope>IDENTIFICATION</scope>
</reference>
<organism evidence="2 3">
    <name type="scientific">Triticum urartu</name>
    <name type="common">Red wild einkorn</name>
    <name type="synonym">Crithodium urartu</name>
    <dbReference type="NCBI Taxonomy" id="4572"/>
    <lineage>
        <taxon>Eukaryota</taxon>
        <taxon>Viridiplantae</taxon>
        <taxon>Streptophyta</taxon>
        <taxon>Embryophyta</taxon>
        <taxon>Tracheophyta</taxon>
        <taxon>Spermatophyta</taxon>
        <taxon>Magnoliopsida</taxon>
        <taxon>Liliopsida</taxon>
        <taxon>Poales</taxon>
        <taxon>Poaceae</taxon>
        <taxon>BOP clade</taxon>
        <taxon>Pooideae</taxon>
        <taxon>Triticodae</taxon>
        <taxon>Triticeae</taxon>
        <taxon>Triticinae</taxon>
        <taxon>Triticum</taxon>
    </lineage>
</organism>